<evidence type="ECO:0000256" key="1">
    <source>
        <dbReference type="SAM" id="Phobius"/>
    </source>
</evidence>
<keyword evidence="4" id="KW-1185">Reference proteome</keyword>
<dbReference type="Gene3D" id="1.20.120.1220">
    <property type="match status" value="1"/>
</dbReference>
<keyword evidence="1" id="KW-1133">Transmembrane helix</keyword>
<organism evidence="3 4">
    <name type="scientific">Chelatococcus sambhunathii</name>
    <dbReference type="NCBI Taxonomy" id="363953"/>
    <lineage>
        <taxon>Bacteria</taxon>
        <taxon>Pseudomonadati</taxon>
        <taxon>Pseudomonadota</taxon>
        <taxon>Alphaproteobacteria</taxon>
        <taxon>Hyphomicrobiales</taxon>
        <taxon>Chelatococcaceae</taxon>
        <taxon>Chelatococcus</taxon>
    </lineage>
</organism>
<evidence type="ECO:0000313" key="3">
    <source>
        <dbReference type="EMBL" id="MDR4306874.1"/>
    </source>
</evidence>
<feature type="transmembrane region" description="Helical" evidence="1">
    <location>
        <begin position="80"/>
        <end position="98"/>
    </location>
</feature>
<reference evidence="3" key="1">
    <citation type="submission" date="2020-10" db="EMBL/GenBank/DDBJ databases">
        <authorList>
            <person name="Abbas A."/>
            <person name="Razzaq R."/>
            <person name="Waqas M."/>
            <person name="Abbas N."/>
            <person name="Nielsen T.K."/>
            <person name="Hansen L.H."/>
            <person name="Hussain S."/>
            <person name="Shahid M."/>
        </authorList>
    </citation>
    <scope>NUCLEOTIDE SEQUENCE</scope>
    <source>
        <strain evidence="3">S14</strain>
    </source>
</reference>
<dbReference type="EMBL" id="JADBEO010000017">
    <property type="protein sequence ID" value="MDR4306874.1"/>
    <property type="molecule type" value="Genomic_DNA"/>
</dbReference>
<proteinExistence type="predicted"/>
<name>A0ABU1DFU4_9HYPH</name>
<dbReference type="Pfam" id="PF01478">
    <property type="entry name" value="Peptidase_A24"/>
    <property type="match status" value="1"/>
</dbReference>
<feature type="domain" description="Prepilin type IV endopeptidase peptidase" evidence="2">
    <location>
        <begin position="37"/>
        <end position="145"/>
    </location>
</feature>
<feature type="transmembrane region" description="Helical" evidence="1">
    <location>
        <begin position="52"/>
        <end position="73"/>
    </location>
</feature>
<keyword evidence="1" id="KW-0472">Membrane</keyword>
<evidence type="ECO:0000259" key="2">
    <source>
        <dbReference type="Pfam" id="PF01478"/>
    </source>
</evidence>
<protein>
    <submittedName>
        <fullName evidence="3">Prepilin peptidase</fullName>
    </submittedName>
</protein>
<feature type="transmembrane region" description="Helical" evidence="1">
    <location>
        <begin position="6"/>
        <end position="24"/>
    </location>
</feature>
<accession>A0ABU1DFU4</accession>
<feature type="transmembrane region" description="Helical" evidence="1">
    <location>
        <begin position="29"/>
        <end position="46"/>
    </location>
</feature>
<sequence length="185" mass="18016">MSREAYLEAGGAAAAIGAGALIALKPSSGAVLAPVGLALIVGWIVWRDARDFIIPDGAAVALAALALGTRLAAEGLTWSAALVALGDGLACGGVLWAIREVYYRLRGHDGLGFGDVKLSAGAGILVGPTGFAVAVLAASLAGLAIVGLRAATCAGFDGAARIPLGALLAPAALGVWALGLGAVPI</sequence>
<dbReference type="InterPro" id="IPR000045">
    <property type="entry name" value="Prepilin_IV_endopep_pep"/>
</dbReference>
<keyword evidence="1" id="KW-0812">Transmembrane</keyword>
<dbReference type="Proteomes" id="UP001181622">
    <property type="component" value="Unassembled WGS sequence"/>
</dbReference>
<feature type="transmembrane region" description="Helical" evidence="1">
    <location>
        <begin position="160"/>
        <end position="183"/>
    </location>
</feature>
<evidence type="ECO:0000313" key="4">
    <source>
        <dbReference type="Proteomes" id="UP001181622"/>
    </source>
</evidence>
<gene>
    <name evidence="3" type="ORF">IHQ68_09610</name>
</gene>
<feature type="transmembrane region" description="Helical" evidence="1">
    <location>
        <begin position="118"/>
        <end position="148"/>
    </location>
</feature>
<comment type="caution">
    <text evidence="3">The sequence shown here is derived from an EMBL/GenBank/DDBJ whole genome shotgun (WGS) entry which is preliminary data.</text>
</comment>